<organism evidence="2 3">
    <name type="scientific">Wandonia haliotis</name>
    <dbReference type="NCBI Taxonomy" id="574963"/>
    <lineage>
        <taxon>Bacteria</taxon>
        <taxon>Pseudomonadati</taxon>
        <taxon>Bacteroidota</taxon>
        <taxon>Flavobacteriia</taxon>
        <taxon>Flavobacteriales</taxon>
        <taxon>Crocinitomicaceae</taxon>
        <taxon>Wandonia</taxon>
    </lineage>
</organism>
<reference evidence="2 3" key="1">
    <citation type="journal article" date="2019" name="Int. J. Syst. Evol. Microbiol.">
        <title>The Global Catalogue of Microorganisms (GCM) 10K type strain sequencing project: providing services to taxonomists for standard genome sequencing and annotation.</title>
        <authorList>
            <consortium name="The Broad Institute Genomics Platform"/>
            <consortium name="The Broad Institute Genome Sequencing Center for Infectious Disease"/>
            <person name="Wu L."/>
            <person name="Ma J."/>
        </authorList>
    </citation>
    <scope>NUCLEOTIDE SEQUENCE [LARGE SCALE GENOMIC DNA]</scope>
    <source>
        <strain evidence="2 3">JCM 16083</strain>
    </source>
</reference>
<dbReference type="EMBL" id="BAAAFH010000003">
    <property type="protein sequence ID" value="GAA0873749.1"/>
    <property type="molecule type" value="Genomic_DNA"/>
</dbReference>
<feature type="signal peptide" evidence="1">
    <location>
        <begin position="1"/>
        <end position="20"/>
    </location>
</feature>
<proteinExistence type="predicted"/>
<feature type="chain" id="PRO_5047357312" evidence="1">
    <location>
        <begin position="21"/>
        <end position="202"/>
    </location>
</feature>
<protein>
    <submittedName>
        <fullName evidence="2">Uncharacterized protein</fullName>
    </submittedName>
</protein>
<keyword evidence="3" id="KW-1185">Reference proteome</keyword>
<dbReference type="Proteomes" id="UP001501126">
    <property type="component" value="Unassembled WGS sequence"/>
</dbReference>
<evidence type="ECO:0000313" key="3">
    <source>
        <dbReference type="Proteomes" id="UP001501126"/>
    </source>
</evidence>
<sequence>MKKLFAVLMVAFLLPMGVVAQKLKLTKGNPAAIKNEKEMLLEFDFSDFSVGKFKNEEDYKKKKIEEYNEKESGRGDSWSESWERDKEVRFPEKFIELYNKGSQYAKVNPNADDAKYKMIVVTTFIEPGFNVGVMKKPASSNSIIRIVEVDNPDTIVAEFTITGAPGSQAMGFDYDTGTRIAESYAISAKRLAALINKILKKA</sequence>
<gene>
    <name evidence="2" type="ORF">GCM10009118_01570</name>
</gene>
<dbReference type="RefSeq" id="WP_343784089.1">
    <property type="nucleotide sequence ID" value="NZ_BAAAFH010000003.1"/>
</dbReference>
<comment type="caution">
    <text evidence="2">The sequence shown here is derived from an EMBL/GenBank/DDBJ whole genome shotgun (WGS) entry which is preliminary data.</text>
</comment>
<accession>A0ABN1MKI7</accession>
<name>A0ABN1MKI7_9FLAO</name>
<evidence type="ECO:0000256" key="1">
    <source>
        <dbReference type="SAM" id="SignalP"/>
    </source>
</evidence>
<evidence type="ECO:0000313" key="2">
    <source>
        <dbReference type="EMBL" id="GAA0873749.1"/>
    </source>
</evidence>
<keyword evidence="1" id="KW-0732">Signal</keyword>